<dbReference type="GO" id="GO:0003676">
    <property type="term" value="F:nucleic acid binding"/>
    <property type="evidence" value="ECO:0007669"/>
    <property type="project" value="InterPro"/>
</dbReference>
<dbReference type="InterPro" id="IPR039537">
    <property type="entry name" value="Retrotran_Ty1/copia-like"/>
</dbReference>
<evidence type="ECO:0000256" key="7">
    <source>
        <dbReference type="ARBA" id="ARBA00023172"/>
    </source>
</evidence>
<dbReference type="InterPro" id="IPR001584">
    <property type="entry name" value="Integrase_cat-core"/>
</dbReference>
<dbReference type="HOGENOM" id="CLU_548408_0_0_7"/>
<dbReference type="SUPFAM" id="SSF46689">
    <property type="entry name" value="Homeodomain-like"/>
    <property type="match status" value="1"/>
</dbReference>
<dbReference type="PANTHER" id="PTHR42648">
    <property type="entry name" value="TRANSPOSASE, PUTATIVE-RELATED"/>
    <property type="match status" value="1"/>
</dbReference>
<dbReference type="InterPro" id="IPR036397">
    <property type="entry name" value="RNaseH_sf"/>
</dbReference>
<accession>Q3A8B0</accession>
<keyword evidence="3" id="KW-0255">Endonuclease</keyword>
<dbReference type="Gene3D" id="3.30.420.10">
    <property type="entry name" value="Ribonuclease H-like superfamily/Ribonuclease H"/>
    <property type="match status" value="1"/>
</dbReference>
<evidence type="ECO:0000256" key="6">
    <source>
        <dbReference type="ARBA" id="ARBA00022908"/>
    </source>
</evidence>
<keyword evidence="5" id="KW-0460">Magnesium</keyword>
<dbReference type="SUPFAM" id="SSF53098">
    <property type="entry name" value="Ribonuclease H-like"/>
    <property type="match status" value="1"/>
</dbReference>
<dbReference type="NCBIfam" id="NF033577">
    <property type="entry name" value="transpos_IS481"/>
    <property type="match status" value="1"/>
</dbReference>
<dbReference type="Proteomes" id="UP000002534">
    <property type="component" value="Chromosome"/>
</dbReference>
<keyword evidence="10" id="KW-1185">Reference proteome</keyword>
<dbReference type="PANTHER" id="PTHR42648:SF11">
    <property type="entry name" value="TRANSPOSON TY4-P GAG-POL POLYPROTEIN"/>
    <property type="match status" value="1"/>
</dbReference>
<feature type="domain" description="Integrase catalytic" evidence="8">
    <location>
        <begin position="124"/>
        <end position="306"/>
    </location>
</feature>
<evidence type="ECO:0000259" key="8">
    <source>
        <dbReference type="PROSITE" id="PS50994"/>
    </source>
</evidence>
<keyword evidence="6" id="KW-0229">DNA integration</keyword>
<proteinExistence type="predicted"/>
<dbReference type="GO" id="GO:0016787">
    <property type="term" value="F:hydrolase activity"/>
    <property type="evidence" value="ECO:0007669"/>
    <property type="project" value="UniProtKB-KW"/>
</dbReference>
<dbReference type="GO" id="GO:0006310">
    <property type="term" value="P:DNA recombination"/>
    <property type="evidence" value="ECO:0007669"/>
    <property type="project" value="UniProtKB-KW"/>
</dbReference>
<evidence type="ECO:0000256" key="4">
    <source>
        <dbReference type="ARBA" id="ARBA00022801"/>
    </source>
</evidence>
<dbReference type="EMBL" id="CP000142">
    <property type="protein sequence ID" value="ABA87382.1"/>
    <property type="molecule type" value="Genomic_DNA"/>
</dbReference>
<dbReference type="PROSITE" id="PS50994">
    <property type="entry name" value="INTEGRASE"/>
    <property type="match status" value="1"/>
</dbReference>
<organism evidence="9 10">
    <name type="scientific">Syntrophotalea carbinolica (strain DSM 2380 / NBRC 103641 / GraBd1)</name>
    <name type="common">Pelobacter carbinolicus</name>
    <dbReference type="NCBI Taxonomy" id="338963"/>
    <lineage>
        <taxon>Bacteria</taxon>
        <taxon>Pseudomonadati</taxon>
        <taxon>Thermodesulfobacteriota</taxon>
        <taxon>Desulfuromonadia</taxon>
        <taxon>Desulfuromonadales</taxon>
        <taxon>Syntrophotaleaceae</taxon>
        <taxon>Syntrophotalea</taxon>
    </lineage>
</organism>
<dbReference type="GO" id="GO:0015074">
    <property type="term" value="P:DNA integration"/>
    <property type="evidence" value="ECO:0007669"/>
    <property type="project" value="UniProtKB-KW"/>
</dbReference>
<evidence type="ECO:0000256" key="1">
    <source>
        <dbReference type="ARBA" id="ARBA00022722"/>
    </source>
</evidence>
<protein>
    <submittedName>
        <fullName evidence="9">Transposase of ISPca3, IS481 family</fullName>
    </submittedName>
</protein>
<dbReference type="GO" id="GO:0046872">
    <property type="term" value="F:metal ion binding"/>
    <property type="evidence" value="ECO:0007669"/>
    <property type="project" value="UniProtKB-KW"/>
</dbReference>
<keyword evidence="2" id="KW-0479">Metal-binding</keyword>
<reference evidence="9 10" key="2">
    <citation type="journal article" date="2012" name="BMC Genomics">
        <title>The genome of Pelobacter carbinolicus reveals surprising metabolic capabilities and physiological features.</title>
        <authorList>
            <person name="Aklujkar M."/>
            <person name="Haveman S.A."/>
            <person name="Didonato R.Jr."/>
            <person name="Chertkov O."/>
            <person name="Han C.S."/>
            <person name="Land M.L."/>
            <person name="Brown P."/>
            <person name="Lovley D.R."/>
        </authorList>
    </citation>
    <scope>NUCLEOTIDE SEQUENCE [LARGE SCALE GENOMIC DNA]</scope>
    <source>
        <strain evidence="10">DSM 2380 / NBRC 103641 / GraBd1</strain>
    </source>
</reference>
<dbReference type="STRING" id="338963.Pcar_0120"/>
<dbReference type="KEGG" id="pca:Pcar_0120"/>
<evidence type="ECO:0000256" key="3">
    <source>
        <dbReference type="ARBA" id="ARBA00022759"/>
    </source>
</evidence>
<dbReference type="Pfam" id="PF13683">
    <property type="entry name" value="rve_3"/>
    <property type="match status" value="1"/>
</dbReference>
<gene>
    <name evidence="9" type="ordered locus">Pcar_0120</name>
</gene>
<evidence type="ECO:0000313" key="9">
    <source>
        <dbReference type="EMBL" id="ABA87382.1"/>
    </source>
</evidence>
<dbReference type="InterPro" id="IPR047656">
    <property type="entry name" value="IS481-like_transpos"/>
</dbReference>
<dbReference type="eggNOG" id="COG2801">
    <property type="taxonomic scope" value="Bacteria"/>
</dbReference>
<keyword evidence="1" id="KW-0540">Nuclease</keyword>
<name>Q3A8B0_SYNC1</name>
<evidence type="ECO:0000256" key="5">
    <source>
        <dbReference type="ARBA" id="ARBA00022842"/>
    </source>
</evidence>
<dbReference type="InterPro" id="IPR009057">
    <property type="entry name" value="Homeodomain-like_sf"/>
</dbReference>
<sequence length="497" mass="56859">MTIRLHANATTTPKIRRYIQESEKSHKALAKELGISIDTVRRWRKRDDVHDRSHTAHRLNTTMTEAQEAVVIELRRSLLLSLDDLLVVTREFVNADVSRAGLDRCLRRHGVSRLADLIPKEETANNKPKTFKNYDPGFVHVDIKYLPQMPDETSRRYLFVGIDRATRWVYLEVCKSKSAQAAKGFLNRLVAKAPFVIKKLLTDNDKAFTDRFSTAGERKPTGNHVFDKTCVQHGIEHRLIPPRHPQTNGMVERFNGRISEVLATTRFDSAENLEQTLLRYGYLYNQHIPQRALGHKTPIQALKDWQKKKPKLFRKQVRNHAGPDRYLTKFKAESGLTGKWSYEDADVIIDDQGDLQNRIRKDITYFDNYNGDRIYLIFEFKKLTSSGIKKYTGPEGMQRFIDGSYGIGEPIAVMVAIVKENCGGLTENLMKNLGSRKAITELKMLQSNSGKHIRKPSELFPSLAAFDTEHIRPKDKAPPCGSIYLAHILLECCTQVT</sequence>
<dbReference type="GO" id="GO:0004519">
    <property type="term" value="F:endonuclease activity"/>
    <property type="evidence" value="ECO:0007669"/>
    <property type="project" value="UniProtKB-KW"/>
</dbReference>
<dbReference type="InterPro" id="IPR012337">
    <property type="entry name" value="RNaseH-like_sf"/>
</dbReference>
<dbReference type="AlphaFoldDB" id="Q3A8B0"/>
<evidence type="ECO:0000256" key="2">
    <source>
        <dbReference type="ARBA" id="ARBA00022723"/>
    </source>
</evidence>
<evidence type="ECO:0000313" key="10">
    <source>
        <dbReference type="Proteomes" id="UP000002534"/>
    </source>
</evidence>
<keyword evidence="7" id="KW-0233">DNA recombination</keyword>
<reference evidence="10" key="1">
    <citation type="submission" date="2005-10" db="EMBL/GenBank/DDBJ databases">
        <title>Complete sequence of Pelobacter carbinolicus DSM 2380.</title>
        <authorList>
            <person name="Copeland A."/>
            <person name="Lucas S."/>
            <person name="Lapidus A."/>
            <person name="Barry K."/>
            <person name="Detter J.C."/>
            <person name="Glavina T."/>
            <person name="Hammon N."/>
            <person name="Israni S."/>
            <person name="Pitluck S."/>
            <person name="Chertkov O."/>
            <person name="Schmutz J."/>
            <person name="Larimer F."/>
            <person name="Land M."/>
            <person name="Kyrpides N."/>
            <person name="Ivanova N."/>
            <person name="Richardson P."/>
        </authorList>
    </citation>
    <scope>NUCLEOTIDE SEQUENCE [LARGE SCALE GENOMIC DNA]</scope>
    <source>
        <strain evidence="10">DSM 2380 / NBRC 103641 / GraBd1</strain>
    </source>
</reference>
<keyword evidence="4" id="KW-0378">Hydrolase</keyword>